<name>A0A814MYX6_ADIRI</name>
<evidence type="ECO:0000256" key="1">
    <source>
        <dbReference type="SAM" id="MobiDB-lite"/>
    </source>
</evidence>
<evidence type="ECO:0000313" key="5">
    <source>
        <dbReference type="Proteomes" id="UP000663828"/>
    </source>
</evidence>
<dbReference type="EMBL" id="CAJNOR010000077">
    <property type="protein sequence ID" value="CAF0786954.1"/>
    <property type="molecule type" value="Genomic_DNA"/>
</dbReference>
<feature type="region of interest" description="Disordered" evidence="1">
    <location>
        <begin position="70"/>
        <end position="92"/>
    </location>
</feature>
<organism evidence="4 6">
    <name type="scientific">Adineta ricciae</name>
    <name type="common">Rotifer</name>
    <dbReference type="NCBI Taxonomy" id="249248"/>
    <lineage>
        <taxon>Eukaryota</taxon>
        <taxon>Metazoa</taxon>
        <taxon>Spiralia</taxon>
        <taxon>Gnathifera</taxon>
        <taxon>Rotifera</taxon>
        <taxon>Eurotatoria</taxon>
        <taxon>Bdelloidea</taxon>
        <taxon>Adinetida</taxon>
        <taxon>Adinetidae</taxon>
        <taxon>Adineta</taxon>
    </lineage>
</organism>
<dbReference type="AlphaFoldDB" id="A0A814MYX6"/>
<dbReference type="Proteomes" id="UP000663828">
    <property type="component" value="Unassembled WGS sequence"/>
</dbReference>
<evidence type="ECO:0000313" key="3">
    <source>
        <dbReference type="EMBL" id="CAF0786954.1"/>
    </source>
</evidence>
<sequence>MISSSIHIRCLLLFFILLQSVSLYKIYADDQQHPDSKDSSFKDETNPLIQHESFEDEDNIRDDTDNWQLKSKRSISSNGLRQTPQRQNSRPHWNPLVAAYKRCGELTSRIERESCFKEAVQMLFVYKLRK</sequence>
<protein>
    <submittedName>
        <fullName evidence="4">Uncharacterized protein</fullName>
    </submittedName>
</protein>
<feature type="compositionally biased region" description="Basic and acidic residues" evidence="1">
    <location>
        <begin position="31"/>
        <end position="45"/>
    </location>
</feature>
<evidence type="ECO:0000256" key="2">
    <source>
        <dbReference type="SAM" id="SignalP"/>
    </source>
</evidence>
<feature type="signal peptide" evidence="2">
    <location>
        <begin position="1"/>
        <end position="23"/>
    </location>
</feature>
<feature type="compositionally biased region" description="Polar residues" evidence="1">
    <location>
        <begin position="70"/>
        <end position="91"/>
    </location>
</feature>
<evidence type="ECO:0000313" key="6">
    <source>
        <dbReference type="Proteomes" id="UP000663852"/>
    </source>
</evidence>
<keyword evidence="5" id="KW-1185">Reference proteome</keyword>
<proteinExistence type="predicted"/>
<dbReference type="EMBL" id="CAJNOJ010000090">
    <property type="protein sequence ID" value="CAF1083157.1"/>
    <property type="molecule type" value="Genomic_DNA"/>
</dbReference>
<dbReference type="Proteomes" id="UP000663852">
    <property type="component" value="Unassembled WGS sequence"/>
</dbReference>
<evidence type="ECO:0000313" key="4">
    <source>
        <dbReference type="EMBL" id="CAF1083157.1"/>
    </source>
</evidence>
<keyword evidence="2" id="KW-0732">Signal</keyword>
<reference evidence="4" key="1">
    <citation type="submission" date="2021-02" db="EMBL/GenBank/DDBJ databases">
        <authorList>
            <person name="Nowell W R."/>
        </authorList>
    </citation>
    <scope>NUCLEOTIDE SEQUENCE</scope>
</reference>
<feature type="chain" id="PRO_5035601921" evidence="2">
    <location>
        <begin position="24"/>
        <end position="130"/>
    </location>
</feature>
<comment type="caution">
    <text evidence="4">The sequence shown here is derived from an EMBL/GenBank/DDBJ whole genome shotgun (WGS) entry which is preliminary data.</text>
</comment>
<feature type="region of interest" description="Disordered" evidence="1">
    <location>
        <begin position="31"/>
        <end position="55"/>
    </location>
</feature>
<accession>A0A814MYX6</accession>
<dbReference type="OrthoDB" id="10025950at2759"/>
<gene>
    <name evidence="4" type="ORF">EDS130_LOCUS19081</name>
    <name evidence="3" type="ORF">XAT740_LOCUS2280</name>
</gene>